<proteinExistence type="predicted"/>
<sequence length="477" mass="51874">MDNRSGISVRCNHAEKRPNGETVRCPKQATHIVYTVNETGTEEGSLDASAGVHPTCKEHGQELQQNSNLAHLAGGQLQRNSTTVLAKDLSEIPRKFQRHIGSEIALQAMTHPANQLPSETESPAPGAQPLTAEEAAYEHAKKFSSELGEDESFFPTPAPSTGLEEIPKGESLKESDPVAHFNRLVSEQAKSRSAAGTEASIRSRARAAGEPDAPPIRQAGRPLPVDNAGQVSTTMYSLRKIQKGRGLEGTQEPGLRTERPNKSLTDIFPPSADAPAIPNQARLRGRVSPVDVTPEDSFITLEDEARAYQLNLLGAQRSDTNETEPEMVSALKSRELGKLVGEVPESGKSDESGLSAIKERAPKISTSKPYELAVKMHHTGHPMAWHDDKAVMVAAVPHYDDNGEHVKNRYGNPQYHWVPTTVVAKNKQGQPMSKDEVERSELYRAHQTAARKFTTSDRQGILDSAIEAARSQGQING</sequence>
<reference evidence="2" key="1">
    <citation type="submission" date="2020-04" db="EMBL/GenBank/DDBJ databases">
        <authorList>
            <person name="Chiriac C."/>
            <person name="Salcher M."/>
            <person name="Ghai R."/>
            <person name="Kavagutti S V."/>
        </authorList>
    </citation>
    <scope>NUCLEOTIDE SEQUENCE</scope>
</reference>
<dbReference type="EMBL" id="LR796586">
    <property type="protein sequence ID" value="CAB4153334.1"/>
    <property type="molecule type" value="Genomic_DNA"/>
</dbReference>
<feature type="compositionally biased region" description="Basic and acidic residues" evidence="1">
    <location>
        <begin position="165"/>
        <end position="177"/>
    </location>
</feature>
<accession>A0A6J5N2L2</accession>
<protein>
    <submittedName>
        <fullName evidence="2">Uncharacterized protein</fullName>
    </submittedName>
</protein>
<feature type="region of interest" description="Disordered" evidence="1">
    <location>
        <begin position="138"/>
        <end position="277"/>
    </location>
</feature>
<evidence type="ECO:0000313" key="2">
    <source>
        <dbReference type="EMBL" id="CAB4153334.1"/>
    </source>
</evidence>
<gene>
    <name evidence="2" type="ORF">UFOVP621_110</name>
</gene>
<evidence type="ECO:0000256" key="1">
    <source>
        <dbReference type="SAM" id="MobiDB-lite"/>
    </source>
</evidence>
<name>A0A6J5N2L2_9CAUD</name>
<organism evidence="2">
    <name type="scientific">uncultured Caudovirales phage</name>
    <dbReference type="NCBI Taxonomy" id="2100421"/>
    <lineage>
        <taxon>Viruses</taxon>
        <taxon>Duplodnaviria</taxon>
        <taxon>Heunggongvirae</taxon>
        <taxon>Uroviricota</taxon>
        <taxon>Caudoviricetes</taxon>
        <taxon>Peduoviridae</taxon>
        <taxon>Maltschvirus</taxon>
        <taxon>Maltschvirus maltsch</taxon>
    </lineage>
</organism>